<dbReference type="Proteomes" id="UP000645257">
    <property type="component" value="Unassembled WGS sequence"/>
</dbReference>
<dbReference type="SUPFAM" id="SSF50129">
    <property type="entry name" value="GroES-like"/>
    <property type="match status" value="1"/>
</dbReference>
<proteinExistence type="predicted"/>
<dbReference type="PANTHER" id="PTHR48106">
    <property type="entry name" value="QUINONE OXIDOREDUCTASE PIG3-RELATED"/>
    <property type="match status" value="1"/>
</dbReference>
<evidence type="ECO:0000313" key="4">
    <source>
        <dbReference type="EMBL" id="GGY12651.1"/>
    </source>
</evidence>
<comment type="caution">
    <text evidence="4">The sequence shown here is derived from an EMBL/GenBank/DDBJ whole genome shotgun (WGS) entry which is preliminary data.</text>
</comment>
<dbReference type="InterPro" id="IPR020843">
    <property type="entry name" value="ER"/>
</dbReference>
<dbReference type="InterPro" id="IPR013149">
    <property type="entry name" value="ADH-like_C"/>
</dbReference>
<dbReference type="Pfam" id="PF08240">
    <property type="entry name" value="ADH_N"/>
    <property type="match status" value="1"/>
</dbReference>
<evidence type="ECO:0000256" key="1">
    <source>
        <dbReference type="ARBA" id="ARBA00022857"/>
    </source>
</evidence>
<feature type="domain" description="Enoyl reductase (ER)" evidence="3">
    <location>
        <begin position="11"/>
        <end position="322"/>
    </location>
</feature>
<dbReference type="InterPro" id="IPR011032">
    <property type="entry name" value="GroES-like_sf"/>
</dbReference>
<sequence>MDHAIVFDTAGGPDVLRLVPVEVGAPGSGEVRIRHRAIGINFIDTYQRSGLYPVALPSGLGQEAAGVVEAVGAGVTHVAPGDRVAYAGGTPGAYSTARLLPASVLVKLPETIGDDAAASMMLQGMTVEYLVRRTFRVEPGMTVLWHAIAGGVGQIALQWLKAMDVTIIGTVGSEDKAALARGMGCHHVINYRDEDVVARVREITGGKGVPVVYDSVGKDTFRVSLDCLARRGTFVSFGNASGPVPDIAPLQLAGKGSLYVTRPRLADYIATREELEESSGELFSRVADGTLSIRPSHRFALADAAKAHRALENRETTGSVILEP</sequence>
<evidence type="ECO:0000313" key="5">
    <source>
        <dbReference type="Proteomes" id="UP000645257"/>
    </source>
</evidence>
<dbReference type="CDD" id="cd05286">
    <property type="entry name" value="QOR2"/>
    <property type="match status" value="1"/>
</dbReference>
<dbReference type="NCBIfam" id="NF008024">
    <property type="entry name" value="PRK10754.1"/>
    <property type="match status" value="1"/>
</dbReference>
<accession>A0A918P1P5</accession>
<protein>
    <submittedName>
        <fullName evidence="4">Quinone oxidoreductase</fullName>
    </submittedName>
</protein>
<keyword evidence="5" id="KW-1185">Reference proteome</keyword>
<dbReference type="RefSeq" id="WP_189532855.1">
    <property type="nucleotide sequence ID" value="NZ_BMYX01000006.1"/>
</dbReference>
<dbReference type="InterPro" id="IPR047618">
    <property type="entry name" value="QOR-like"/>
</dbReference>
<dbReference type="GO" id="GO:0070402">
    <property type="term" value="F:NADPH binding"/>
    <property type="evidence" value="ECO:0007669"/>
    <property type="project" value="TreeGrafter"/>
</dbReference>
<evidence type="ECO:0000259" key="3">
    <source>
        <dbReference type="SMART" id="SM00829"/>
    </source>
</evidence>
<gene>
    <name evidence="4" type="ORF">GCM10011289_14910</name>
</gene>
<keyword evidence="1" id="KW-0521">NADP</keyword>
<name>A0A918P1P5_9NEIS</name>
<dbReference type="Gene3D" id="3.90.180.10">
    <property type="entry name" value="Medium-chain alcohol dehydrogenases, catalytic domain"/>
    <property type="match status" value="1"/>
</dbReference>
<dbReference type="GO" id="GO:0035925">
    <property type="term" value="F:mRNA 3'-UTR AU-rich region binding"/>
    <property type="evidence" value="ECO:0007669"/>
    <property type="project" value="TreeGrafter"/>
</dbReference>
<dbReference type="GO" id="GO:0005829">
    <property type="term" value="C:cytosol"/>
    <property type="evidence" value="ECO:0007669"/>
    <property type="project" value="TreeGrafter"/>
</dbReference>
<dbReference type="AlphaFoldDB" id="A0A918P1P5"/>
<reference evidence="4" key="1">
    <citation type="journal article" date="2014" name="Int. J. Syst. Evol. Microbiol.">
        <title>Complete genome sequence of Corynebacterium casei LMG S-19264T (=DSM 44701T), isolated from a smear-ripened cheese.</title>
        <authorList>
            <consortium name="US DOE Joint Genome Institute (JGI-PGF)"/>
            <person name="Walter F."/>
            <person name="Albersmeier A."/>
            <person name="Kalinowski J."/>
            <person name="Ruckert C."/>
        </authorList>
    </citation>
    <scope>NUCLEOTIDE SEQUENCE</scope>
    <source>
        <strain evidence="4">KCTC 32182</strain>
    </source>
</reference>
<dbReference type="Pfam" id="PF00107">
    <property type="entry name" value="ADH_zinc_N"/>
    <property type="match status" value="1"/>
</dbReference>
<dbReference type="PANTHER" id="PTHR48106:SF13">
    <property type="entry name" value="QUINONE OXIDOREDUCTASE-RELATED"/>
    <property type="match status" value="1"/>
</dbReference>
<dbReference type="SUPFAM" id="SSF51735">
    <property type="entry name" value="NAD(P)-binding Rossmann-fold domains"/>
    <property type="match status" value="1"/>
</dbReference>
<dbReference type="GO" id="GO:0003960">
    <property type="term" value="F:quinone reductase (NADPH) activity"/>
    <property type="evidence" value="ECO:0007669"/>
    <property type="project" value="InterPro"/>
</dbReference>
<dbReference type="InterPro" id="IPR036291">
    <property type="entry name" value="NAD(P)-bd_dom_sf"/>
</dbReference>
<dbReference type="InterPro" id="IPR013154">
    <property type="entry name" value="ADH-like_N"/>
</dbReference>
<dbReference type="Gene3D" id="3.40.50.720">
    <property type="entry name" value="NAD(P)-binding Rossmann-like Domain"/>
    <property type="match status" value="1"/>
</dbReference>
<keyword evidence="2" id="KW-0560">Oxidoreductase</keyword>
<reference evidence="4" key="2">
    <citation type="submission" date="2020-09" db="EMBL/GenBank/DDBJ databases">
        <authorList>
            <person name="Sun Q."/>
            <person name="Kim S."/>
        </authorList>
    </citation>
    <scope>NUCLEOTIDE SEQUENCE</scope>
    <source>
        <strain evidence="4">KCTC 32182</strain>
    </source>
</reference>
<dbReference type="FunFam" id="3.40.50.720:FF:000053">
    <property type="entry name" value="Quinone oxidoreductase 1"/>
    <property type="match status" value="1"/>
</dbReference>
<evidence type="ECO:0000256" key="2">
    <source>
        <dbReference type="ARBA" id="ARBA00023002"/>
    </source>
</evidence>
<dbReference type="EMBL" id="BMYX01000006">
    <property type="protein sequence ID" value="GGY12651.1"/>
    <property type="molecule type" value="Genomic_DNA"/>
</dbReference>
<organism evidence="4 5">
    <name type="scientific">Paludibacterium paludis</name>
    <dbReference type="NCBI Taxonomy" id="1225769"/>
    <lineage>
        <taxon>Bacteria</taxon>
        <taxon>Pseudomonadati</taxon>
        <taxon>Pseudomonadota</taxon>
        <taxon>Betaproteobacteria</taxon>
        <taxon>Neisseriales</taxon>
        <taxon>Chromobacteriaceae</taxon>
        <taxon>Paludibacterium</taxon>
    </lineage>
</organism>
<dbReference type="SMART" id="SM00829">
    <property type="entry name" value="PKS_ER"/>
    <property type="match status" value="1"/>
</dbReference>